<dbReference type="EMBL" id="JAUEPT010000013">
    <property type="protein sequence ID" value="KAK0446615.1"/>
    <property type="molecule type" value="Genomic_DNA"/>
</dbReference>
<feature type="compositionally biased region" description="Basic residues" evidence="1">
    <location>
        <begin position="145"/>
        <end position="157"/>
    </location>
</feature>
<evidence type="ECO:0000313" key="2">
    <source>
        <dbReference type="EMBL" id="KAK0446615.1"/>
    </source>
</evidence>
<proteinExistence type="predicted"/>
<evidence type="ECO:0000256" key="1">
    <source>
        <dbReference type="SAM" id="MobiDB-lite"/>
    </source>
</evidence>
<protein>
    <submittedName>
        <fullName evidence="2">Uncharacterized protein</fullName>
    </submittedName>
</protein>
<name>A0AA39MUT2_9AGAR</name>
<reference evidence="2" key="1">
    <citation type="submission" date="2023-06" db="EMBL/GenBank/DDBJ databases">
        <authorList>
            <consortium name="Lawrence Berkeley National Laboratory"/>
            <person name="Ahrendt S."/>
            <person name="Sahu N."/>
            <person name="Indic B."/>
            <person name="Wong-Bajracharya J."/>
            <person name="Merenyi Z."/>
            <person name="Ke H.-M."/>
            <person name="Monk M."/>
            <person name="Kocsube S."/>
            <person name="Drula E."/>
            <person name="Lipzen A."/>
            <person name="Balint B."/>
            <person name="Henrissat B."/>
            <person name="Andreopoulos B."/>
            <person name="Martin F.M."/>
            <person name="Harder C.B."/>
            <person name="Rigling D."/>
            <person name="Ford K.L."/>
            <person name="Foster G.D."/>
            <person name="Pangilinan J."/>
            <person name="Papanicolaou A."/>
            <person name="Barry K."/>
            <person name="LaButti K."/>
            <person name="Viragh M."/>
            <person name="Koriabine M."/>
            <person name="Yan M."/>
            <person name="Riley R."/>
            <person name="Champramary S."/>
            <person name="Plett K.L."/>
            <person name="Tsai I.J."/>
            <person name="Slot J."/>
            <person name="Sipos G."/>
            <person name="Plett J."/>
            <person name="Nagy L.G."/>
            <person name="Grigoriev I.V."/>
        </authorList>
    </citation>
    <scope>NUCLEOTIDE SEQUENCE</scope>
    <source>
        <strain evidence="2">FPL87.14</strain>
    </source>
</reference>
<accession>A0AA39MUT2</accession>
<feature type="region of interest" description="Disordered" evidence="1">
    <location>
        <begin position="72"/>
        <end position="176"/>
    </location>
</feature>
<feature type="compositionally biased region" description="Low complexity" evidence="1">
    <location>
        <begin position="98"/>
        <end position="118"/>
    </location>
</feature>
<comment type="caution">
    <text evidence="2">The sequence shown here is derived from an EMBL/GenBank/DDBJ whole genome shotgun (WGS) entry which is preliminary data.</text>
</comment>
<dbReference type="AlphaFoldDB" id="A0AA39MUT2"/>
<sequence>MSELGVRALMHLCYRWNIVGGASPGMEDQCTIGPDGKLRDASQIQWYQDADDKTPVASPSSDLCHTSLEAQKLNEDGTSKPSQGKGKVVDVSTDDSGSDYSTSEASSQSQSGSEVSTDVEIPNEELANMLPSKTVPSTSTPKDSKKWKQHNIKRRRASGMPPAKRTKCTNANVPDEGLTVPTGEVLSGTSASTLKPTTGKYKKRNPIYLFYESVDVDANGSSGSPGDQHYKCYHGNHKVLTIMKAMRSSLNGLIGHLKHFPVMYRLYEVLHQHPEPPTSEEEDIASGKHVLKKDVSREYLSQLEKVSENIVKALEKQAAKAVGDWDQAKFKCLLLEWIIACD</sequence>
<evidence type="ECO:0000313" key="3">
    <source>
        <dbReference type="Proteomes" id="UP001175226"/>
    </source>
</evidence>
<dbReference type="Proteomes" id="UP001175226">
    <property type="component" value="Unassembled WGS sequence"/>
</dbReference>
<keyword evidence="3" id="KW-1185">Reference proteome</keyword>
<organism evidence="2 3">
    <name type="scientific">Armillaria borealis</name>
    <dbReference type="NCBI Taxonomy" id="47425"/>
    <lineage>
        <taxon>Eukaryota</taxon>
        <taxon>Fungi</taxon>
        <taxon>Dikarya</taxon>
        <taxon>Basidiomycota</taxon>
        <taxon>Agaricomycotina</taxon>
        <taxon>Agaricomycetes</taxon>
        <taxon>Agaricomycetidae</taxon>
        <taxon>Agaricales</taxon>
        <taxon>Marasmiineae</taxon>
        <taxon>Physalacriaceae</taxon>
        <taxon>Armillaria</taxon>
    </lineage>
</organism>
<gene>
    <name evidence="2" type="ORF">EV421DRAFT_1901468</name>
</gene>